<dbReference type="Pfam" id="PF21229">
    <property type="entry name" value="TdIF1_2nd"/>
    <property type="match status" value="1"/>
</dbReference>
<dbReference type="GO" id="GO:0031491">
    <property type="term" value="F:nucleosome binding"/>
    <property type="evidence" value="ECO:0007669"/>
    <property type="project" value="TreeGrafter"/>
</dbReference>
<name>A0A0N5CLR2_THECL</name>
<keyword evidence="3" id="KW-0539">Nucleus</keyword>
<reference evidence="7 8" key="2">
    <citation type="submission" date="2018-11" db="EMBL/GenBank/DDBJ databases">
        <authorList>
            <consortium name="Pathogen Informatics"/>
        </authorList>
    </citation>
    <scope>NUCLEOTIDE SEQUENCE [LARGE SCALE GENOMIC DNA]</scope>
</reference>
<dbReference type="InterPro" id="IPR026064">
    <property type="entry name" value="TdIF1"/>
</dbReference>
<evidence type="ECO:0000256" key="4">
    <source>
        <dbReference type="SAM" id="MobiDB-lite"/>
    </source>
</evidence>
<evidence type="ECO:0000313" key="8">
    <source>
        <dbReference type="Proteomes" id="UP000276776"/>
    </source>
</evidence>
<evidence type="ECO:0000256" key="1">
    <source>
        <dbReference type="ARBA" id="ARBA00004123"/>
    </source>
</evidence>
<dbReference type="PANTHER" id="PTHR23399:SF2">
    <property type="entry name" value="DEOXYNUCLEOTIDYLTRANSFERASE TERMINAL-INTERACTING PROTEIN 1"/>
    <property type="match status" value="1"/>
</dbReference>
<feature type="domain" description="TdIF1 C-terminal" evidence="6">
    <location>
        <begin position="242"/>
        <end position="310"/>
    </location>
</feature>
<dbReference type="EMBL" id="UYYF01000111">
    <property type="protein sequence ID" value="VDM96292.1"/>
    <property type="molecule type" value="Genomic_DNA"/>
</dbReference>
<keyword evidence="8" id="KW-1185">Reference proteome</keyword>
<proteinExistence type="predicted"/>
<feature type="domain" description="DNTTIP1 dimerisation" evidence="5">
    <location>
        <begin position="88"/>
        <end position="151"/>
    </location>
</feature>
<gene>
    <name evidence="7" type="ORF">TCLT_LOCUS1060</name>
</gene>
<evidence type="ECO:0000313" key="9">
    <source>
        <dbReference type="WBParaSite" id="TCLT_0000105901-mRNA-1"/>
    </source>
</evidence>
<evidence type="ECO:0000259" key="6">
    <source>
        <dbReference type="Pfam" id="PF21229"/>
    </source>
</evidence>
<feature type="region of interest" description="Disordered" evidence="4">
    <location>
        <begin position="193"/>
        <end position="214"/>
    </location>
</feature>
<dbReference type="WBParaSite" id="TCLT_0000105901-mRNA-1">
    <property type="protein sequence ID" value="TCLT_0000105901-mRNA-1"/>
    <property type="gene ID" value="TCLT_0000105901"/>
</dbReference>
<dbReference type="GO" id="GO:0003677">
    <property type="term" value="F:DNA binding"/>
    <property type="evidence" value="ECO:0007669"/>
    <property type="project" value="UniProtKB-KW"/>
</dbReference>
<dbReference type="GO" id="GO:0005634">
    <property type="term" value="C:nucleus"/>
    <property type="evidence" value="ECO:0007669"/>
    <property type="project" value="UniProtKB-SubCell"/>
</dbReference>
<evidence type="ECO:0000256" key="3">
    <source>
        <dbReference type="ARBA" id="ARBA00023242"/>
    </source>
</evidence>
<accession>A0A0N5CLR2</accession>
<dbReference type="Proteomes" id="UP000276776">
    <property type="component" value="Unassembled WGS sequence"/>
</dbReference>
<organism evidence="9">
    <name type="scientific">Thelazia callipaeda</name>
    <name type="common">Oriental eyeworm</name>
    <name type="synonym">Parasitic nematode</name>
    <dbReference type="NCBI Taxonomy" id="103827"/>
    <lineage>
        <taxon>Eukaryota</taxon>
        <taxon>Metazoa</taxon>
        <taxon>Ecdysozoa</taxon>
        <taxon>Nematoda</taxon>
        <taxon>Chromadorea</taxon>
        <taxon>Rhabditida</taxon>
        <taxon>Spirurina</taxon>
        <taxon>Spiruromorpha</taxon>
        <taxon>Thelazioidea</taxon>
        <taxon>Thelaziidae</taxon>
        <taxon>Thelazia</taxon>
    </lineage>
</organism>
<evidence type="ECO:0000259" key="5">
    <source>
        <dbReference type="Pfam" id="PF18192"/>
    </source>
</evidence>
<dbReference type="InterPro" id="IPR049121">
    <property type="entry name" value="TdIF1_C"/>
</dbReference>
<dbReference type="PANTHER" id="PTHR23399">
    <property type="entry name" value="DEOXYNUCLEOTIDYLTRANSFERASE TERMINAL-INTERACTING PROTEIN 1"/>
    <property type="match status" value="1"/>
</dbReference>
<dbReference type="OrthoDB" id="5860246at2759"/>
<dbReference type="AlphaFoldDB" id="A0A0N5CLR2"/>
<protein>
    <submittedName>
        <fullName evidence="9">DNTTIP1_dimer domain-containing protein</fullName>
    </submittedName>
</protein>
<comment type="subcellular location">
    <subcellularLocation>
        <location evidence="1">Nucleus</location>
    </subcellularLocation>
</comment>
<dbReference type="OMA" id="NKMNMRI"/>
<reference evidence="9" key="1">
    <citation type="submission" date="2017-02" db="UniProtKB">
        <authorList>
            <consortium name="WormBaseParasite"/>
        </authorList>
    </citation>
    <scope>IDENTIFICATION</scope>
</reference>
<dbReference type="InterPro" id="IPR041384">
    <property type="entry name" value="DNTTIP1_dimer"/>
</dbReference>
<keyword evidence="2" id="KW-0238">DNA-binding</keyword>
<evidence type="ECO:0000313" key="7">
    <source>
        <dbReference type="EMBL" id="VDM96292.1"/>
    </source>
</evidence>
<dbReference type="Pfam" id="PF18192">
    <property type="entry name" value="DNTTIP1_dimer"/>
    <property type="match status" value="1"/>
</dbReference>
<evidence type="ECO:0000256" key="2">
    <source>
        <dbReference type="ARBA" id="ARBA00023125"/>
    </source>
</evidence>
<sequence length="316" mass="35814">MLDNEERQWVLDGESKNVGDCKFLDFIFPCSMFGGSSTGNGNGNKLNLRIEILEGLLASMGEGKNAKINSLKQTVVRNKTDMASDAFRSLDLMRRVFESEVTDELRQIIERHLRTTFSPALENLRRNGLEITEDDIRSLCRSMLEAAKKPYLCEEQADGIAEAGSEYSNFIFSTESDIDSEASVQNFLVHQPSAVPPRGRKRGRPPKTNNPGRIISPSCHASEMTRELDLSKWNPNRVCSSSQFILLSKVSRVLMLLSHRKIFMKYPSVFRYCGDEMDRKWLVENRLTTRTTGKIYMMLLTDAIEIASAEKLLLRG</sequence>
<dbReference type="STRING" id="103827.A0A0N5CLR2"/>